<gene>
    <name evidence="1" type="ORF">MICAC_4250004</name>
</gene>
<accession>I4G5K0</accession>
<dbReference type="HOGENOM" id="CLU_2554440_0_0_3"/>
<dbReference type="Proteomes" id="UP000003480">
    <property type="component" value="Unassembled WGS sequence"/>
</dbReference>
<evidence type="ECO:0000313" key="1">
    <source>
        <dbReference type="EMBL" id="CCI03211.1"/>
    </source>
</evidence>
<evidence type="ECO:0000313" key="2">
    <source>
        <dbReference type="Proteomes" id="UP000003480"/>
    </source>
</evidence>
<sequence>MLAILFERIAAPSKLKSLGLVEVLNWTGAALNRVRREEFFRQFDEGQAVQYFYEPFLQAFDPDLRKELGVWYTPPSSVLRGS</sequence>
<protein>
    <submittedName>
        <fullName evidence="1">Uncharacterized protein</fullName>
    </submittedName>
</protein>
<dbReference type="AlphaFoldDB" id="I4G5K0"/>
<comment type="caution">
    <text evidence="1">The sequence shown here is derived from an EMBL/GenBank/DDBJ whole genome shotgun (WGS) entry which is preliminary data.</text>
</comment>
<name>I4G5K0_MICAE</name>
<proteinExistence type="predicted"/>
<dbReference type="EMBL" id="CAIJ01000363">
    <property type="protein sequence ID" value="CCI03211.1"/>
    <property type="molecule type" value="Genomic_DNA"/>
</dbReference>
<reference evidence="1 2" key="1">
    <citation type="submission" date="2012-04" db="EMBL/GenBank/DDBJ databases">
        <authorList>
            <person name="Genoscope - CEA"/>
        </authorList>
    </citation>
    <scope>NUCLEOTIDE SEQUENCE [LARGE SCALE GENOMIC DNA]</scope>
    <source>
        <strain evidence="1 2">9443</strain>
    </source>
</reference>
<organism evidence="1 2">
    <name type="scientific">Microcystis aeruginosa PCC 9443</name>
    <dbReference type="NCBI Taxonomy" id="1160281"/>
    <lineage>
        <taxon>Bacteria</taxon>
        <taxon>Bacillati</taxon>
        <taxon>Cyanobacteriota</taxon>
        <taxon>Cyanophyceae</taxon>
        <taxon>Oscillatoriophycideae</taxon>
        <taxon>Chroococcales</taxon>
        <taxon>Microcystaceae</taxon>
        <taxon>Microcystis</taxon>
    </lineage>
</organism>